<sequence>MLFFKFISQKIKDLYHFIKELFYNKKILIEQQDRNKLTEKQTAEYPVKVPIGCDNIEISIKYVLSLLNTPGFKAGAGIIVDDVDDLRGLNTVMNLVCREFKYVTIYTKNISAGNKTADYVYSKFGLPIMVLDVSESQKCRYQVIIDFNNGKLRCGRDLCVTGTAKDKNGDTVGLYLGERLVTV</sequence>
<protein>
    <submittedName>
        <fullName evidence="1">Uncharacterized protein</fullName>
    </submittedName>
</protein>
<evidence type="ECO:0000313" key="2">
    <source>
        <dbReference type="Proteomes" id="UP000235589"/>
    </source>
</evidence>
<proteinExistence type="predicted"/>
<reference evidence="1 2" key="1">
    <citation type="submission" date="2017-04" db="EMBL/GenBank/DDBJ databases">
        <title>Monoglobus pectinilyticus 14 draft genome.</title>
        <authorList>
            <person name="Kim C."/>
            <person name="Rosendale D.I."/>
            <person name="Kelly W.J."/>
            <person name="Tannock G.W."/>
            <person name="Patchett M.L."/>
            <person name="Jordens J.Z."/>
        </authorList>
    </citation>
    <scope>NUCLEOTIDE SEQUENCE [LARGE SCALE GENOMIC DNA]</scope>
    <source>
        <strain evidence="1 2">14</strain>
    </source>
</reference>
<dbReference type="Proteomes" id="UP000235589">
    <property type="component" value="Chromosome"/>
</dbReference>
<gene>
    <name evidence="1" type="ORF">B9O19_00749</name>
</gene>
<dbReference type="AlphaFoldDB" id="A0A2K9P0Z4"/>
<dbReference type="GeneID" id="98062173"/>
<keyword evidence="2" id="KW-1185">Reference proteome</keyword>
<accession>A0A2K9P0Z4</accession>
<organism evidence="1 2">
    <name type="scientific">Monoglobus pectinilyticus</name>
    <dbReference type="NCBI Taxonomy" id="1981510"/>
    <lineage>
        <taxon>Bacteria</taxon>
        <taxon>Bacillati</taxon>
        <taxon>Bacillota</taxon>
        <taxon>Clostridia</taxon>
        <taxon>Monoglobales</taxon>
        <taxon>Monoglobaceae</taxon>
        <taxon>Monoglobus</taxon>
    </lineage>
</organism>
<name>A0A2K9P0Z4_9FIRM</name>
<evidence type="ECO:0000313" key="1">
    <source>
        <dbReference type="EMBL" id="AUO18932.1"/>
    </source>
</evidence>
<dbReference type="RefSeq" id="WP_102365181.1">
    <property type="nucleotide sequence ID" value="NZ_CP020991.1"/>
</dbReference>
<dbReference type="EMBL" id="CP020991">
    <property type="protein sequence ID" value="AUO18932.1"/>
    <property type="molecule type" value="Genomic_DNA"/>
</dbReference>
<dbReference type="KEGG" id="mpec:B9O19_00749"/>